<evidence type="ECO:0000313" key="2">
    <source>
        <dbReference type="EMBL" id="OBY65222.1"/>
    </source>
</evidence>
<dbReference type="AlphaFoldDB" id="A0A1B8U068"/>
<accession>A0A1B8U068</accession>
<organism evidence="2 3">
    <name type="scientific">Polaribacter reichenbachii</name>
    <dbReference type="NCBI Taxonomy" id="996801"/>
    <lineage>
        <taxon>Bacteria</taxon>
        <taxon>Pseudomonadati</taxon>
        <taxon>Bacteroidota</taxon>
        <taxon>Flavobacteriia</taxon>
        <taxon>Flavobacteriales</taxon>
        <taxon>Flavobacteriaceae</taxon>
    </lineage>
</organism>
<protein>
    <recommendedName>
        <fullName evidence="4">Phage abortive infection protein</fullName>
    </recommendedName>
</protein>
<dbReference type="RefSeq" id="WP_068360370.1">
    <property type="nucleotide sequence ID" value="NZ_CP019337.1"/>
</dbReference>
<comment type="caution">
    <text evidence="2">The sequence shown here is derived from an EMBL/GenBank/DDBJ whole genome shotgun (WGS) entry which is preliminary data.</text>
</comment>
<feature type="transmembrane region" description="Helical" evidence="1">
    <location>
        <begin position="43"/>
        <end position="64"/>
    </location>
</feature>
<dbReference type="InterPro" id="IPR031709">
    <property type="entry name" value="PutAbiC"/>
</dbReference>
<evidence type="ECO:0000256" key="1">
    <source>
        <dbReference type="SAM" id="Phobius"/>
    </source>
</evidence>
<dbReference type="Proteomes" id="UP000092612">
    <property type="component" value="Unassembled WGS sequence"/>
</dbReference>
<sequence length="295" mass="34985">MNQKSNYKIEIYIGLIGLIIIHLFFIPQAFRGEVIDAEKASKFGSFIGGYVGTLFALISVILLYKTLKDQKEASEIEKFENRFFLLLSLHKNNTEEIILEKENGKKTFVHFIREFRSVFKKVCQEFDNSTPIKDKINISYLFFFYGTGYNSRRILKSELSNYDEIKIDKIIKELSKDRKQDKENGKKRKFKYYGGHQSRLGHYYRHLFQTVKYVHNKQLNIDKKEYVKILRAQLSNHEQAIFALNSLSSIGREWNELGLINEYEMIKNIPNEFFNPNNEFDLKTLFPKITFEFEE</sequence>
<dbReference type="STRING" id="996801.BW723_12835"/>
<keyword evidence="1" id="KW-0812">Transmembrane</keyword>
<reference evidence="3" key="1">
    <citation type="submission" date="2016-02" db="EMBL/GenBank/DDBJ databases">
        <title>Paenibacillus sp. LPB0068, isolated from Crassostrea gigas.</title>
        <authorList>
            <person name="Shin S.-K."/>
            <person name="Yi H."/>
        </authorList>
    </citation>
    <scope>NUCLEOTIDE SEQUENCE [LARGE SCALE GENOMIC DNA]</scope>
    <source>
        <strain evidence="3">KCTC 23969</strain>
    </source>
</reference>
<gene>
    <name evidence="2" type="ORF">LPB301_08940</name>
</gene>
<name>A0A1B8U068_9FLAO</name>
<keyword evidence="1" id="KW-0472">Membrane</keyword>
<dbReference type="Pfam" id="PF16872">
    <property type="entry name" value="putAbiC"/>
    <property type="match status" value="1"/>
</dbReference>
<feature type="transmembrane region" description="Helical" evidence="1">
    <location>
        <begin position="12"/>
        <end position="31"/>
    </location>
</feature>
<dbReference type="OrthoDB" id="6678638at2"/>
<proteinExistence type="predicted"/>
<dbReference type="KEGG" id="prn:BW723_12835"/>
<dbReference type="EMBL" id="LSFL01000031">
    <property type="protein sequence ID" value="OBY65222.1"/>
    <property type="molecule type" value="Genomic_DNA"/>
</dbReference>
<keyword evidence="1" id="KW-1133">Transmembrane helix</keyword>
<evidence type="ECO:0008006" key="4">
    <source>
        <dbReference type="Google" id="ProtNLM"/>
    </source>
</evidence>
<evidence type="ECO:0000313" key="3">
    <source>
        <dbReference type="Proteomes" id="UP000092612"/>
    </source>
</evidence>
<keyword evidence="3" id="KW-1185">Reference proteome</keyword>